<proteinExistence type="predicted"/>
<gene>
    <name evidence="1" type="ORF">NC653_040578</name>
</gene>
<reference evidence="1" key="1">
    <citation type="journal article" date="2023" name="Mol. Ecol. Resour.">
        <title>Chromosome-level genome assembly of a triploid poplar Populus alba 'Berolinensis'.</title>
        <authorList>
            <person name="Chen S."/>
            <person name="Yu Y."/>
            <person name="Wang X."/>
            <person name="Wang S."/>
            <person name="Zhang T."/>
            <person name="Zhou Y."/>
            <person name="He R."/>
            <person name="Meng N."/>
            <person name="Wang Y."/>
            <person name="Liu W."/>
            <person name="Liu Z."/>
            <person name="Liu J."/>
            <person name="Guo Q."/>
            <person name="Huang H."/>
            <person name="Sederoff R.R."/>
            <person name="Wang G."/>
            <person name="Qu G."/>
            <person name="Chen S."/>
        </authorList>
    </citation>
    <scope>NUCLEOTIDE SEQUENCE</scope>
    <source>
        <strain evidence="1">SC-2020</strain>
    </source>
</reference>
<evidence type="ECO:0000313" key="2">
    <source>
        <dbReference type="Proteomes" id="UP001164929"/>
    </source>
</evidence>
<dbReference type="Proteomes" id="UP001164929">
    <property type="component" value="Chromosome 19"/>
</dbReference>
<evidence type="ECO:0000313" key="1">
    <source>
        <dbReference type="EMBL" id="KAJ6951231.1"/>
    </source>
</evidence>
<accession>A0AAD6L6G0</accession>
<protein>
    <recommendedName>
        <fullName evidence="3">PH domain-containing protein</fullName>
    </recommendedName>
</protein>
<name>A0AAD6L6G0_9ROSI</name>
<dbReference type="EMBL" id="JAQIZT010000019">
    <property type="protein sequence ID" value="KAJ6951231.1"/>
    <property type="molecule type" value="Genomic_DNA"/>
</dbReference>
<evidence type="ECO:0008006" key="3">
    <source>
        <dbReference type="Google" id="ProtNLM"/>
    </source>
</evidence>
<organism evidence="1 2">
    <name type="scientific">Populus alba x Populus x berolinensis</name>
    <dbReference type="NCBI Taxonomy" id="444605"/>
    <lineage>
        <taxon>Eukaryota</taxon>
        <taxon>Viridiplantae</taxon>
        <taxon>Streptophyta</taxon>
        <taxon>Embryophyta</taxon>
        <taxon>Tracheophyta</taxon>
        <taxon>Spermatophyta</taxon>
        <taxon>Magnoliopsida</taxon>
        <taxon>eudicotyledons</taxon>
        <taxon>Gunneridae</taxon>
        <taxon>Pentapetalae</taxon>
        <taxon>rosids</taxon>
        <taxon>fabids</taxon>
        <taxon>Malpighiales</taxon>
        <taxon>Salicaceae</taxon>
        <taxon>Saliceae</taxon>
        <taxon>Populus</taxon>
    </lineage>
</organism>
<comment type="caution">
    <text evidence="1">The sequence shown here is derived from an EMBL/GenBank/DDBJ whole genome shotgun (WGS) entry which is preliminary data.</text>
</comment>
<keyword evidence="2" id="KW-1185">Reference proteome</keyword>
<sequence>MATITTRKKKKKGCVKKKHRKRWVLVLIRNLKWRDQLSAKHDLGITVLYGEEVLKSQFRATSDEEVADWVKTV</sequence>
<dbReference type="AlphaFoldDB" id="A0AAD6L6G0"/>